<evidence type="ECO:0000259" key="13">
    <source>
        <dbReference type="Pfam" id="PF02882"/>
    </source>
</evidence>
<evidence type="ECO:0000256" key="9">
    <source>
        <dbReference type="ARBA" id="ARBA00023167"/>
    </source>
</evidence>
<comment type="catalytic activity">
    <reaction evidence="11">
        <text>(6R)-5,10-methylene-5,6,7,8-tetrahydrofolate + NADP(+) = (6R)-5,10-methenyltetrahydrofolate + NADPH</text>
        <dbReference type="Rhea" id="RHEA:22812"/>
        <dbReference type="ChEBI" id="CHEBI:15636"/>
        <dbReference type="ChEBI" id="CHEBI:57455"/>
        <dbReference type="ChEBI" id="CHEBI:57783"/>
        <dbReference type="ChEBI" id="CHEBI:58349"/>
        <dbReference type="EC" id="1.5.1.5"/>
    </reaction>
</comment>
<dbReference type="Gene3D" id="3.40.50.10860">
    <property type="entry name" value="Leucine Dehydrogenase, chain A, domain 1"/>
    <property type="match status" value="1"/>
</dbReference>
<dbReference type="HAMAP" id="MF_01576">
    <property type="entry name" value="THF_DHG_CYH"/>
    <property type="match status" value="1"/>
</dbReference>
<dbReference type="PANTHER" id="PTHR48099:SF5">
    <property type="entry name" value="C-1-TETRAHYDROFOLATE SYNTHASE, CYTOPLASMIC"/>
    <property type="match status" value="1"/>
</dbReference>
<dbReference type="InterPro" id="IPR036291">
    <property type="entry name" value="NAD(P)-bd_dom_sf"/>
</dbReference>
<dbReference type="EC" id="3.5.4.9" evidence="11"/>
<dbReference type="GeneID" id="12242906"/>
<comment type="pathway">
    <text evidence="1 11">One-carbon metabolism; tetrahydrofolate interconversion.</text>
</comment>
<dbReference type="NCBIfam" id="NF010778">
    <property type="entry name" value="PRK14181.1"/>
    <property type="match status" value="1"/>
</dbReference>
<feature type="binding site" evidence="11">
    <location>
        <position position="230"/>
    </location>
    <ligand>
        <name>NADP(+)</name>
        <dbReference type="ChEBI" id="CHEBI:58349"/>
    </ligand>
</feature>
<accession>A0ABN0MNP8</accession>
<keyword evidence="4 11" id="KW-0658">Purine biosynthesis</keyword>
<evidence type="ECO:0000256" key="10">
    <source>
        <dbReference type="ARBA" id="ARBA00023268"/>
    </source>
</evidence>
<dbReference type="InterPro" id="IPR046346">
    <property type="entry name" value="Aminoacid_DH-like_N_sf"/>
</dbReference>
<keyword evidence="8 11" id="KW-0368">Histidine biosynthesis</keyword>
<keyword evidence="7 11" id="KW-0560">Oxidoreductase</keyword>
<comment type="caution">
    <text evidence="11">Lacks conserved residue(s) required for the propagation of feature annotation.</text>
</comment>
<keyword evidence="15" id="KW-1185">Reference proteome</keyword>
<feature type="domain" description="Tetrahydrofolate dehydrogenase/cyclohydrolase NAD(P)-binding" evidence="13">
    <location>
        <begin position="134"/>
        <end position="284"/>
    </location>
</feature>
<dbReference type="Pfam" id="PF02882">
    <property type="entry name" value="THF_DHG_CYH_C"/>
    <property type="match status" value="1"/>
</dbReference>
<keyword evidence="2 11" id="KW-0554">One-carbon metabolism</keyword>
<name>A0ABN0MNP8_CHLPS</name>
<dbReference type="RefSeq" id="WP_006343126.1">
    <property type="nucleotide sequence ID" value="NZ_KE356190.1"/>
</dbReference>
<dbReference type="SUPFAM" id="SSF53223">
    <property type="entry name" value="Aminoacid dehydrogenase-like, N-terminal domain"/>
    <property type="match status" value="1"/>
</dbReference>
<evidence type="ECO:0000256" key="7">
    <source>
        <dbReference type="ARBA" id="ARBA00023002"/>
    </source>
</evidence>
<organism evidence="14 15">
    <name type="scientific">Chlamydia psittaci 99DC5</name>
    <dbReference type="NCBI Taxonomy" id="1112251"/>
    <lineage>
        <taxon>Bacteria</taxon>
        <taxon>Pseudomonadati</taxon>
        <taxon>Chlamydiota</taxon>
        <taxon>Chlamydiia</taxon>
        <taxon>Chlamydiales</taxon>
        <taxon>Chlamydiaceae</taxon>
        <taxon>Chlamydia/Chlamydophila group</taxon>
        <taxon>Chlamydia</taxon>
    </lineage>
</organism>
<keyword evidence="3 11" id="KW-0028">Amino-acid biosynthesis</keyword>
<evidence type="ECO:0000256" key="11">
    <source>
        <dbReference type="HAMAP-Rule" id="MF_01576"/>
    </source>
</evidence>
<comment type="subunit">
    <text evidence="11">Homodimer.</text>
</comment>
<proteinExistence type="inferred from homology"/>
<evidence type="ECO:0000256" key="5">
    <source>
        <dbReference type="ARBA" id="ARBA00022801"/>
    </source>
</evidence>
<dbReference type="Pfam" id="PF00763">
    <property type="entry name" value="THF_DHG_CYH"/>
    <property type="match status" value="1"/>
</dbReference>
<dbReference type="EMBL" id="ATLC01000054">
    <property type="protein sequence ID" value="EPJ27562.1"/>
    <property type="molecule type" value="Genomic_DNA"/>
</dbReference>
<comment type="function">
    <text evidence="11">Catalyzes the oxidation of 5,10-methylenetetrahydrofolate to 5,10-methenyltetrahydrofolate and then the hydrolysis of 5,10-methenyltetrahydrofolate to 10-formyltetrahydrofolate.</text>
</comment>
<keyword evidence="10 11" id="KW-0511">Multifunctional enzyme</keyword>
<evidence type="ECO:0000313" key="14">
    <source>
        <dbReference type="EMBL" id="EPJ27562.1"/>
    </source>
</evidence>
<keyword evidence="9 11" id="KW-0486">Methionine biosynthesis</keyword>
<sequence>MLLKGTPVAERVLEKIKQEIANSSTPPGLAVVLIGNDPASEVYVGMKVKKAADLGMVSKAHRLPSDATLTDILKLIERLNHDPTIHGILVQIPLPKHLDSNAIIQAISPEKDVDGLHPINMGKLLLGQLGGFAPCTPAGIIELLHYYEIPLLGRHVAVVGRSNIVGKPLAAMLMQKHPSTNATVTLLHSQSQNLTEILKTADIIIAAVGVPLFIKESMVSSNTVIIDVGTSRVTANNAKGYTLVGDVDFNNVVTKCKAISPVPGGVGPMTVAMLMKNTWESYQKFSS</sequence>
<gene>
    <name evidence="11" type="primary">folD</name>
    <name evidence="14" type="ORF">CP99DC5_0900</name>
</gene>
<dbReference type="InterPro" id="IPR020631">
    <property type="entry name" value="THF_DH/CycHdrlase_NAD-bd_dom"/>
</dbReference>
<evidence type="ECO:0000256" key="4">
    <source>
        <dbReference type="ARBA" id="ARBA00022755"/>
    </source>
</evidence>
<keyword evidence="5 11" id="KW-0378">Hydrolase</keyword>
<evidence type="ECO:0000256" key="1">
    <source>
        <dbReference type="ARBA" id="ARBA00004777"/>
    </source>
</evidence>
<comment type="catalytic activity">
    <reaction evidence="11">
        <text>(6R)-5,10-methenyltetrahydrofolate + H2O = (6R)-10-formyltetrahydrofolate + H(+)</text>
        <dbReference type="Rhea" id="RHEA:23700"/>
        <dbReference type="ChEBI" id="CHEBI:15377"/>
        <dbReference type="ChEBI" id="CHEBI:15378"/>
        <dbReference type="ChEBI" id="CHEBI:57455"/>
        <dbReference type="ChEBI" id="CHEBI:195366"/>
        <dbReference type="EC" id="3.5.4.9"/>
    </reaction>
</comment>
<feature type="binding site" evidence="11">
    <location>
        <begin position="160"/>
        <end position="162"/>
    </location>
    <ligand>
        <name>NADP(+)</name>
        <dbReference type="ChEBI" id="CHEBI:58349"/>
    </ligand>
</feature>
<reference evidence="14 15" key="1">
    <citation type="submission" date="2013-04" db="EMBL/GenBank/DDBJ databases">
        <title>Genome sequence of Chlamydia psittaci 99DC5.</title>
        <authorList>
            <person name="Huot-Creasy H."/>
            <person name="McCracken C.L."/>
            <person name="Humphries M."/>
            <person name="Sachse K."/>
            <person name="Laroucau K."/>
            <person name="Bavoil P."/>
            <person name="Myers G.S."/>
        </authorList>
    </citation>
    <scope>NUCLEOTIDE SEQUENCE [LARGE SCALE GENOMIC DNA]</scope>
    <source>
        <strain evidence="14 15">99DC5</strain>
    </source>
</reference>
<evidence type="ECO:0000259" key="12">
    <source>
        <dbReference type="Pfam" id="PF00763"/>
    </source>
</evidence>
<comment type="caution">
    <text evidence="14">The sequence shown here is derived from an EMBL/GenBank/DDBJ whole genome shotgun (WGS) entry which is preliminary data.</text>
</comment>
<dbReference type="InterPro" id="IPR020630">
    <property type="entry name" value="THF_DH/CycHdrlase_cat_dom"/>
</dbReference>
<dbReference type="Gene3D" id="3.40.50.720">
    <property type="entry name" value="NAD(P)-binding Rossmann-like Domain"/>
    <property type="match status" value="1"/>
</dbReference>
<dbReference type="InterPro" id="IPR020867">
    <property type="entry name" value="THF_DH/CycHdrlase_CS"/>
</dbReference>
<evidence type="ECO:0000256" key="3">
    <source>
        <dbReference type="ARBA" id="ARBA00022605"/>
    </source>
</evidence>
<keyword evidence="6 11" id="KW-0521">NADP</keyword>
<dbReference type="Proteomes" id="UP000014627">
    <property type="component" value="Unassembled WGS sequence"/>
</dbReference>
<dbReference type="EC" id="1.5.1.5" evidence="11"/>
<evidence type="ECO:0000256" key="6">
    <source>
        <dbReference type="ARBA" id="ARBA00022857"/>
    </source>
</evidence>
<dbReference type="SUPFAM" id="SSF51735">
    <property type="entry name" value="NAD(P)-binding Rossmann-fold domains"/>
    <property type="match status" value="1"/>
</dbReference>
<evidence type="ECO:0000256" key="2">
    <source>
        <dbReference type="ARBA" id="ARBA00022563"/>
    </source>
</evidence>
<evidence type="ECO:0000313" key="15">
    <source>
        <dbReference type="Proteomes" id="UP000014627"/>
    </source>
</evidence>
<protein>
    <recommendedName>
        <fullName evidence="11">Bifunctional protein FolD</fullName>
    </recommendedName>
    <domain>
        <recommendedName>
            <fullName evidence="11">Methylenetetrahydrofolate dehydrogenase</fullName>
            <ecNumber evidence="11">1.5.1.5</ecNumber>
        </recommendedName>
    </domain>
    <domain>
        <recommendedName>
            <fullName evidence="11">Methenyltetrahydrofolate cyclohydrolase</fullName>
            <ecNumber evidence="11">3.5.4.9</ecNumber>
        </recommendedName>
    </domain>
</protein>
<dbReference type="PRINTS" id="PR00085">
    <property type="entry name" value="THFDHDRGNASE"/>
</dbReference>
<feature type="domain" description="Tetrahydrofolate dehydrogenase/cyclohydrolase catalytic" evidence="12">
    <location>
        <begin position="3"/>
        <end position="114"/>
    </location>
</feature>
<dbReference type="InterPro" id="IPR000672">
    <property type="entry name" value="THF_DH/CycHdrlase"/>
</dbReference>
<dbReference type="PROSITE" id="PS00767">
    <property type="entry name" value="THF_DHG_CYH_2"/>
    <property type="match status" value="1"/>
</dbReference>
<evidence type="ECO:0000256" key="8">
    <source>
        <dbReference type="ARBA" id="ARBA00023102"/>
    </source>
</evidence>
<comment type="similarity">
    <text evidence="11">Belongs to the tetrahydrofolate dehydrogenase/cyclohydrolase family.</text>
</comment>
<dbReference type="CDD" id="cd01080">
    <property type="entry name" value="NAD_bind_m-THF_DH_Cyclohyd"/>
    <property type="match status" value="1"/>
</dbReference>
<dbReference type="PANTHER" id="PTHR48099">
    <property type="entry name" value="C-1-TETRAHYDROFOLATE SYNTHASE, CYTOPLASMIC-RELATED"/>
    <property type="match status" value="1"/>
</dbReference>